<protein>
    <recommendedName>
        <fullName evidence="3">Thioredoxin-like fold domain-containing protein</fullName>
    </recommendedName>
</protein>
<organism evidence="1 2">
    <name type="scientific">candidate division CPR2 bacterium GW2011_GWC1_41_48</name>
    <dbReference type="NCBI Taxonomy" id="1618344"/>
    <lineage>
        <taxon>Bacteria</taxon>
        <taxon>Bacteria division CPR2</taxon>
    </lineage>
</organism>
<reference evidence="1 2" key="1">
    <citation type="journal article" date="2015" name="Nature">
        <title>rRNA introns, odd ribosomes, and small enigmatic genomes across a large radiation of phyla.</title>
        <authorList>
            <person name="Brown C.T."/>
            <person name="Hug L.A."/>
            <person name="Thomas B.C."/>
            <person name="Sharon I."/>
            <person name="Castelle C.J."/>
            <person name="Singh A."/>
            <person name="Wilkins M.J."/>
            <person name="Williams K.H."/>
            <person name="Banfield J.F."/>
        </authorList>
    </citation>
    <scope>NUCLEOTIDE SEQUENCE [LARGE SCALE GENOMIC DNA]</scope>
</reference>
<gene>
    <name evidence="1" type="ORF">UU65_C0001G0068</name>
</gene>
<name>A0A0G0Z9G0_UNCC2</name>
<dbReference type="AlphaFoldDB" id="A0A0G0Z9G0"/>
<comment type="caution">
    <text evidence="1">The sequence shown here is derived from an EMBL/GenBank/DDBJ whole genome shotgun (WGS) entry which is preliminary data.</text>
</comment>
<sequence>MIICDILRPTLMKVLIFSKDNSSYFEERALDDFESNLKSDHFEVEKLDTENVDGNLRALLYDIMTTPSVVVTTSDGQYIRAWSGELPPLAEIKYYLTV</sequence>
<dbReference type="EMBL" id="LCBL01000001">
    <property type="protein sequence ID" value="KKS09663.1"/>
    <property type="molecule type" value="Genomic_DNA"/>
</dbReference>
<dbReference type="Proteomes" id="UP000033869">
    <property type="component" value="Unassembled WGS sequence"/>
</dbReference>
<proteinExistence type="predicted"/>
<accession>A0A0G0Z9G0</accession>
<evidence type="ECO:0000313" key="1">
    <source>
        <dbReference type="EMBL" id="KKS09663.1"/>
    </source>
</evidence>
<evidence type="ECO:0008006" key="3">
    <source>
        <dbReference type="Google" id="ProtNLM"/>
    </source>
</evidence>
<evidence type="ECO:0000313" key="2">
    <source>
        <dbReference type="Proteomes" id="UP000033869"/>
    </source>
</evidence>